<proteinExistence type="predicted"/>
<dbReference type="EMBL" id="JBHRWI010000030">
    <property type="protein sequence ID" value="MFC3513652.1"/>
    <property type="molecule type" value="Genomic_DNA"/>
</dbReference>
<comment type="caution">
    <text evidence="2">The sequence shown here is derived from an EMBL/GenBank/DDBJ whole genome shotgun (WGS) entry which is preliminary data.</text>
</comment>
<gene>
    <name evidence="2" type="ORF">ACFORO_26015</name>
</gene>
<sequence length="74" mass="7556">MSYAEAASEVPQVATVNLASAIARRRWLQGTFAVPVVAAQSVRLLAAGAAVAAALLIRVGRMLAAALRVQVAVA</sequence>
<dbReference type="RefSeq" id="WP_377869067.1">
    <property type="nucleotide sequence ID" value="NZ_JBHMAY010000011.1"/>
</dbReference>
<name>A0ABV7QLE3_9PSEU</name>
<keyword evidence="1" id="KW-1133">Transmembrane helix</keyword>
<keyword evidence="3" id="KW-1185">Reference proteome</keyword>
<protein>
    <submittedName>
        <fullName evidence="2">Uncharacterized protein</fullName>
    </submittedName>
</protein>
<keyword evidence="1" id="KW-0472">Membrane</keyword>
<keyword evidence="1" id="KW-0812">Transmembrane</keyword>
<evidence type="ECO:0000313" key="2">
    <source>
        <dbReference type="EMBL" id="MFC3513652.1"/>
    </source>
</evidence>
<organism evidence="2 3">
    <name type="scientific">Amycolatopsis halotolerans</name>
    <dbReference type="NCBI Taxonomy" id="330083"/>
    <lineage>
        <taxon>Bacteria</taxon>
        <taxon>Bacillati</taxon>
        <taxon>Actinomycetota</taxon>
        <taxon>Actinomycetes</taxon>
        <taxon>Pseudonocardiales</taxon>
        <taxon>Pseudonocardiaceae</taxon>
        <taxon>Amycolatopsis</taxon>
    </lineage>
</organism>
<dbReference type="Proteomes" id="UP001595764">
    <property type="component" value="Unassembled WGS sequence"/>
</dbReference>
<evidence type="ECO:0000256" key="1">
    <source>
        <dbReference type="SAM" id="Phobius"/>
    </source>
</evidence>
<feature type="transmembrane region" description="Helical" evidence="1">
    <location>
        <begin position="32"/>
        <end position="57"/>
    </location>
</feature>
<evidence type="ECO:0000313" key="3">
    <source>
        <dbReference type="Proteomes" id="UP001595764"/>
    </source>
</evidence>
<reference evidence="3" key="1">
    <citation type="journal article" date="2019" name="Int. J. Syst. Evol. Microbiol.">
        <title>The Global Catalogue of Microorganisms (GCM) 10K type strain sequencing project: providing services to taxonomists for standard genome sequencing and annotation.</title>
        <authorList>
            <consortium name="The Broad Institute Genomics Platform"/>
            <consortium name="The Broad Institute Genome Sequencing Center for Infectious Disease"/>
            <person name="Wu L."/>
            <person name="Ma J."/>
        </authorList>
    </citation>
    <scope>NUCLEOTIDE SEQUENCE [LARGE SCALE GENOMIC DNA]</scope>
    <source>
        <strain evidence="3">CGMCC 4.7682</strain>
    </source>
</reference>
<accession>A0ABV7QLE3</accession>